<reference evidence="2" key="1">
    <citation type="submission" date="2020-03" db="EMBL/GenBank/DDBJ databases">
        <authorList>
            <person name="Weist P."/>
        </authorList>
    </citation>
    <scope>NUCLEOTIDE SEQUENCE</scope>
</reference>
<protein>
    <submittedName>
        <fullName evidence="2">Uncharacterized protein</fullName>
    </submittedName>
</protein>
<accession>A0A9N7TIQ7</accession>
<feature type="region of interest" description="Disordered" evidence="1">
    <location>
        <begin position="1"/>
        <end position="20"/>
    </location>
</feature>
<evidence type="ECO:0000256" key="1">
    <source>
        <dbReference type="SAM" id="MobiDB-lite"/>
    </source>
</evidence>
<evidence type="ECO:0000313" key="3">
    <source>
        <dbReference type="Proteomes" id="UP001153269"/>
    </source>
</evidence>
<evidence type="ECO:0000313" key="2">
    <source>
        <dbReference type="EMBL" id="CAB1413800.1"/>
    </source>
</evidence>
<comment type="caution">
    <text evidence="2">The sequence shown here is derived from an EMBL/GenBank/DDBJ whole genome shotgun (WGS) entry which is preliminary data.</text>
</comment>
<dbReference type="Proteomes" id="UP001153269">
    <property type="component" value="Unassembled WGS sequence"/>
</dbReference>
<gene>
    <name evidence="2" type="ORF">PLEPLA_LOCUS1502</name>
</gene>
<proteinExistence type="predicted"/>
<feature type="compositionally biased region" description="Polar residues" evidence="1">
    <location>
        <begin position="41"/>
        <end position="52"/>
    </location>
</feature>
<keyword evidence="3" id="KW-1185">Reference proteome</keyword>
<dbReference type="EMBL" id="CADEAL010000071">
    <property type="protein sequence ID" value="CAB1413800.1"/>
    <property type="molecule type" value="Genomic_DNA"/>
</dbReference>
<name>A0A9N7TIQ7_PLEPL</name>
<organism evidence="2 3">
    <name type="scientific">Pleuronectes platessa</name>
    <name type="common">European plaice</name>
    <dbReference type="NCBI Taxonomy" id="8262"/>
    <lineage>
        <taxon>Eukaryota</taxon>
        <taxon>Metazoa</taxon>
        <taxon>Chordata</taxon>
        <taxon>Craniata</taxon>
        <taxon>Vertebrata</taxon>
        <taxon>Euteleostomi</taxon>
        <taxon>Actinopterygii</taxon>
        <taxon>Neopterygii</taxon>
        <taxon>Teleostei</taxon>
        <taxon>Neoteleostei</taxon>
        <taxon>Acanthomorphata</taxon>
        <taxon>Carangaria</taxon>
        <taxon>Pleuronectiformes</taxon>
        <taxon>Pleuronectoidei</taxon>
        <taxon>Pleuronectidae</taxon>
        <taxon>Pleuronectes</taxon>
    </lineage>
</organism>
<feature type="region of interest" description="Disordered" evidence="1">
    <location>
        <begin position="26"/>
        <end position="53"/>
    </location>
</feature>
<dbReference type="AlphaFoldDB" id="A0A9N7TIQ7"/>
<sequence length="133" mass="13953">MKLNGAGVTRPGAGVPPVSPISSTRLVASVAPSPSRHPQRLHNSAGTGSVSPASIRIEKEMRRLETCHSVPPLLSDWPVSSSVGGADGATWRLLGVALFSLVLHPPPVETLWISLVHLPLLSSSSSDLSSDYF</sequence>